<feature type="domain" description="Metallo-beta-lactamase" evidence="1">
    <location>
        <begin position="34"/>
        <end position="201"/>
    </location>
</feature>
<dbReference type="Proteomes" id="UP000463857">
    <property type="component" value="Chromosome"/>
</dbReference>
<dbReference type="InterPro" id="IPR036866">
    <property type="entry name" value="RibonucZ/Hydroxyglut_hydro"/>
</dbReference>
<dbReference type="SMART" id="SM00849">
    <property type="entry name" value="Lactamase_B"/>
    <property type="match status" value="1"/>
</dbReference>
<name>A0A7L4YSW2_9ACTN</name>
<keyword evidence="3" id="KW-1185">Reference proteome</keyword>
<dbReference type="InterPro" id="IPR001279">
    <property type="entry name" value="Metallo-B-lactamas"/>
</dbReference>
<evidence type="ECO:0000259" key="1">
    <source>
        <dbReference type="SMART" id="SM00849"/>
    </source>
</evidence>
<dbReference type="Pfam" id="PF00753">
    <property type="entry name" value="Lactamase_B"/>
    <property type="match status" value="1"/>
</dbReference>
<sequence length="222" mass="24180">MSSDYTGHVDAGQTSGVRRAGALEITKASVGPMDNNAYLLRSVATGDAILIDAANEPERLVELVRERLGEGVLEKVITTHRHEDHWLGLEMLTGVTGALTFAHPTDAPELPIPSDPLNDGDKVKVGDVELEVIHLRGHTPGSIALYWRDPDGEGHLFTGDSLFPGGVGKTWSEDDFRQLLSDVTERIFDRLPDDTHVYPGHGDDTTLGAERPNLAEWGSRGW</sequence>
<gene>
    <name evidence="2" type="ORF">EK0264_18945</name>
</gene>
<accession>A0A7L4YSW2</accession>
<dbReference type="RefSeq" id="WP_159547266.1">
    <property type="nucleotide sequence ID" value="NZ_CP047156.1"/>
</dbReference>
<dbReference type="InterPro" id="IPR051453">
    <property type="entry name" value="MBL_Glyoxalase_II"/>
</dbReference>
<dbReference type="PANTHER" id="PTHR46233:SF1">
    <property type="entry name" value="CONSERVED PROTEIN"/>
    <property type="match status" value="1"/>
</dbReference>
<organism evidence="2 3">
    <name type="scientific">Epidermidibacterium keratini</name>
    <dbReference type="NCBI Taxonomy" id="1891644"/>
    <lineage>
        <taxon>Bacteria</taxon>
        <taxon>Bacillati</taxon>
        <taxon>Actinomycetota</taxon>
        <taxon>Actinomycetes</taxon>
        <taxon>Sporichthyales</taxon>
        <taxon>Sporichthyaceae</taxon>
        <taxon>Epidermidibacterium</taxon>
    </lineage>
</organism>
<dbReference type="GO" id="GO:0016787">
    <property type="term" value="F:hydrolase activity"/>
    <property type="evidence" value="ECO:0007669"/>
    <property type="project" value="UniProtKB-KW"/>
</dbReference>
<dbReference type="CDD" id="cd06262">
    <property type="entry name" value="metallo-hydrolase-like_MBL-fold"/>
    <property type="match status" value="1"/>
</dbReference>
<dbReference type="EMBL" id="CP047156">
    <property type="protein sequence ID" value="QHC02142.1"/>
    <property type="molecule type" value="Genomic_DNA"/>
</dbReference>
<protein>
    <submittedName>
        <fullName evidence="2">MBL fold metallo-hydrolase</fullName>
    </submittedName>
</protein>
<dbReference type="KEGG" id="eke:EK0264_18945"/>
<evidence type="ECO:0000313" key="3">
    <source>
        <dbReference type="Proteomes" id="UP000463857"/>
    </source>
</evidence>
<dbReference type="OrthoDB" id="2971563at2"/>
<evidence type="ECO:0000313" key="2">
    <source>
        <dbReference type="EMBL" id="QHC02142.1"/>
    </source>
</evidence>
<reference evidence="2 3" key="1">
    <citation type="journal article" date="2018" name="Int. J. Syst. Evol. Microbiol.">
        <title>Epidermidibacterium keratini gen. nov., sp. nov., a member of the family Sporichthyaceae, isolated from keratin epidermis.</title>
        <authorList>
            <person name="Lee D.G."/>
            <person name="Trujillo M.E."/>
            <person name="Kang S."/>
            <person name="Nam J.J."/>
            <person name="Kim Y.J."/>
        </authorList>
    </citation>
    <scope>NUCLEOTIDE SEQUENCE [LARGE SCALE GENOMIC DNA]</scope>
    <source>
        <strain evidence="2 3">EPI-7</strain>
    </source>
</reference>
<dbReference type="InParanoid" id="A0A7L4YSW2"/>
<dbReference type="SUPFAM" id="SSF56281">
    <property type="entry name" value="Metallo-hydrolase/oxidoreductase"/>
    <property type="match status" value="1"/>
</dbReference>
<dbReference type="AlphaFoldDB" id="A0A7L4YSW2"/>
<dbReference type="PANTHER" id="PTHR46233">
    <property type="entry name" value="HYDROXYACYLGLUTATHIONE HYDROLASE GLOC"/>
    <property type="match status" value="1"/>
</dbReference>
<keyword evidence="2" id="KW-0378">Hydrolase</keyword>
<proteinExistence type="predicted"/>
<dbReference type="Gene3D" id="3.60.15.10">
    <property type="entry name" value="Ribonuclease Z/Hydroxyacylglutathione hydrolase-like"/>
    <property type="match status" value="1"/>
</dbReference>